<dbReference type="RefSeq" id="WP_209838420.1">
    <property type="nucleotide sequence ID" value="NZ_JAGGJP010000003.1"/>
</dbReference>
<keyword evidence="4" id="KW-1185">Reference proteome</keyword>
<organism evidence="3 4">
    <name type="scientific">Rubellimicrobium aerolatum</name>
    <dbReference type="NCBI Taxonomy" id="490979"/>
    <lineage>
        <taxon>Bacteria</taxon>
        <taxon>Pseudomonadati</taxon>
        <taxon>Pseudomonadota</taxon>
        <taxon>Alphaproteobacteria</taxon>
        <taxon>Rhodobacterales</taxon>
        <taxon>Roseobacteraceae</taxon>
        <taxon>Rubellimicrobium</taxon>
    </lineage>
</organism>
<comment type="caution">
    <text evidence="3">The sequence shown here is derived from an EMBL/GenBank/DDBJ whole genome shotgun (WGS) entry which is preliminary data.</text>
</comment>
<dbReference type="PANTHER" id="PTHR30388">
    <property type="entry name" value="ALDEHYDE OXIDOREDUCTASE MOLYBDENUM COFACTOR ASSEMBLY PROTEIN"/>
    <property type="match status" value="1"/>
</dbReference>
<proteinExistence type="predicted"/>
<dbReference type="PANTHER" id="PTHR30388:SF4">
    <property type="entry name" value="MOLYBDENUM COFACTOR INSERTION CHAPERONE PAOD"/>
    <property type="match status" value="1"/>
</dbReference>
<protein>
    <submittedName>
        <fullName evidence="3">XdhC family protein</fullName>
    </submittedName>
</protein>
<sequence length="332" mass="34936">MTLPFPPPREAFDLPSRVAESQAGPDGFASFLEEDMAPVILALDPGEPFALATLHGREGGPRPVGSQMIVTASRTWGFLSGGCVEADLATHARAALADGRARRLTYGRGSPFFDIRLPCGGRLDLLVEPIPAGDPAMARLRALHGHRRALRYLSDGERRRCVEADADAGKGWIVDKAILPPQRLVVIGSDPFALAIAVAGVQQGWGVTLICPVPPPGRPPESLRVATAPPAEVLADLRPDPWTAIAVASHEEEAGLAALVPALLSPAGYVGVLGSRHRLEQRRRRLLGAGLDAAALGRLRGPIGLPIAAQTPREIAVATIAEIVALRPGARA</sequence>
<feature type="domain" description="XdhC- CoxI" evidence="1">
    <location>
        <begin position="43"/>
        <end position="107"/>
    </location>
</feature>
<dbReference type="InterPro" id="IPR052698">
    <property type="entry name" value="MoCofactor_Util/Proc"/>
</dbReference>
<feature type="domain" description="XdhC Rossmann" evidence="2">
    <location>
        <begin position="184"/>
        <end position="323"/>
    </location>
</feature>
<dbReference type="Pfam" id="PF13478">
    <property type="entry name" value="XdhC_C"/>
    <property type="match status" value="1"/>
</dbReference>
<evidence type="ECO:0000259" key="1">
    <source>
        <dbReference type="Pfam" id="PF02625"/>
    </source>
</evidence>
<dbReference type="InterPro" id="IPR003777">
    <property type="entry name" value="XdhC_CoxI"/>
</dbReference>
<reference evidence="4" key="1">
    <citation type="journal article" date="2019" name="Int. J. Syst. Evol. Microbiol.">
        <title>The Global Catalogue of Microorganisms (GCM) 10K type strain sequencing project: providing services to taxonomists for standard genome sequencing and annotation.</title>
        <authorList>
            <consortium name="The Broad Institute Genomics Platform"/>
            <consortium name="The Broad Institute Genome Sequencing Center for Infectious Disease"/>
            <person name="Wu L."/>
            <person name="Ma J."/>
        </authorList>
    </citation>
    <scope>NUCLEOTIDE SEQUENCE [LARGE SCALE GENOMIC DNA]</scope>
    <source>
        <strain evidence="4">KACC 11588</strain>
    </source>
</reference>
<evidence type="ECO:0000313" key="3">
    <source>
        <dbReference type="EMBL" id="MFC5565722.1"/>
    </source>
</evidence>
<dbReference type="Pfam" id="PF02625">
    <property type="entry name" value="XdhC_CoxI"/>
    <property type="match status" value="1"/>
</dbReference>
<dbReference type="Gene3D" id="3.40.50.720">
    <property type="entry name" value="NAD(P)-binding Rossmann-like Domain"/>
    <property type="match status" value="1"/>
</dbReference>
<accession>A0ABW0S9X5</accession>
<evidence type="ECO:0000259" key="2">
    <source>
        <dbReference type="Pfam" id="PF13478"/>
    </source>
</evidence>
<dbReference type="Proteomes" id="UP001596056">
    <property type="component" value="Unassembled WGS sequence"/>
</dbReference>
<gene>
    <name evidence="3" type="ORF">ACFPOC_04725</name>
</gene>
<dbReference type="InterPro" id="IPR027051">
    <property type="entry name" value="XdhC_Rossmann_dom"/>
</dbReference>
<evidence type="ECO:0000313" key="4">
    <source>
        <dbReference type="Proteomes" id="UP001596056"/>
    </source>
</evidence>
<dbReference type="EMBL" id="JBHSNA010000003">
    <property type="protein sequence ID" value="MFC5565722.1"/>
    <property type="molecule type" value="Genomic_DNA"/>
</dbReference>
<name>A0ABW0S9X5_9RHOB</name>